<dbReference type="RefSeq" id="WP_087651788.1">
    <property type="nucleotide sequence ID" value="NZ_CP021509.1"/>
</dbReference>
<gene>
    <name evidence="1" type="ORF">S1001342_01786</name>
</gene>
<accession>A0A1Y0XYU6</accession>
<dbReference type="EMBL" id="CP021509">
    <property type="protein sequence ID" value="ARW48109.1"/>
    <property type="molecule type" value="Genomic_DNA"/>
</dbReference>
<name>A0A1Y0XYU6_ACEPA</name>
<protein>
    <submittedName>
        <fullName evidence="1">Uncharacterized protein</fullName>
    </submittedName>
</protein>
<proteinExistence type="predicted"/>
<dbReference type="Proteomes" id="UP000196205">
    <property type="component" value="Chromosome"/>
</dbReference>
<dbReference type="AlphaFoldDB" id="A0A1Y0XYU6"/>
<evidence type="ECO:0000313" key="1">
    <source>
        <dbReference type="EMBL" id="ARW48109.1"/>
    </source>
</evidence>
<organism evidence="1 2">
    <name type="scientific">Acetobacter pasteurianus subsp. pasteurianus</name>
    <dbReference type="NCBI Taxonomy" id="481145"/>
    <lineage>
        <taxon>Bacteria</taxon>
        <taxon>Pseudomonadati</taxon>
        <taxon>Pseudomonadota</taxon>
        <taxon>Alphaproteobacteria</taxon>
        <taxon>Acetobacterales</taxon>
        <taxon>Acetobacteraceae</taxon>
        <taxon>Acetobacter</taxon>
    </lineage>
</organism>
<reference evidence="1 2" key="1">
    <citation type="submission" date="2017-05" db="EMBL/GenBank/DDBJ databases">
        <title>Genome sequence of Acetobacter pasteurianus subsp. pasteurianus strain SRCM101342.</title>
        <authorList>
            <person name="Cho S.H."/>
        </authorList>
    </citation>
    <scope>NUCLEOTIDE SEQUENCE [LARGE SCALE GENOMIC DNA]</scope>
    <source>
        <strain evidence="1 2">SRCM101342</strain>
    </source>
</reference>
<sequence>MITLSHNEAQRVITNLQAAEQIIMGEMKHVPALGEQWSNLLDAQVKIRTQVNWLTAMLGTDTGPVIADRVLEAA</sequence>
<evidence type="ECO:0000313" key="2">
    <source>
        <dbReference type="Proteomes" id="UP000196205"/>
    </source>
</evidence>